<reference evidence="1 2" key="1">
    <citation type="submission" date="2016-11" db="EMBL/GenBank/DDBJ databases">
        <authorList>
            <person name="Jaros S."/>
            <person name="Januszkiewicz K."/>
            <person name="Wedrychowicz H."/>
        </authorList>
    </citation>
    <scope>NUCLEOTIDE SEQUENCE [LARGE SCALE GENOMIC DNA]</scope>
    <source>
        <strain evidence="1 2">DSM 19022</strain>
    </source>
</reference>
<accession>A0A1M6DMM2</accession>
<sequence length="75" mass="8557">MEVDSQENIYCLKVSEGVEILDNKLKNIATLQGKKFLDIAIDEENNIIGLCYDSGSQSYIEKISTKDKKNIWNED</sequence>
<name>A0A1M6DMM2_9FIRM</name>
<organism evidence="1 2">
    <name type="scientific">Lutispora thermophila DSM 19022</name>
    <dbReference type="NCBI Taxonomy" id="1122184"/>
    <lineage>
        <taxon>Bacteria</taxon>
        <taxon>Bacillati</taxon>
        <taxon>Bacillota</taxon>
        <taxon>Clostridia</taxon>
        <taxon>Lutisporales</taxon>
        <taxon>Lutisporaceae</taxon>
        <taxon>Lutispora</taxon>
    </lineage>
</organism>
<proteinExistence type="predicted"/>
<dbReference type="AlphaFoldDB" id="A0A1M6DMM2"/>
<dbReference type="RefSeq" id="WP_073025314.1">
    <property type="nucleotide sequence ID" value="NZ_FQZS01000007.1"/>
</dbReference>
<dbReference type="OrthoDB" id="383937at2"/>
<evidence type="ECO:0000313" key="2">
    <source>
        <dbReference type="Proteomes" id="UP000184442"/>
    </source>
</evidence>
<gene>
    <name evidence="1" type="ORF">SAMN02745176_01186</name>
</gene>
<dbReference type="STRING" id="1122184.SAMN02745176_01186"/>
<evidence type="ECO:0000313" key="1">
    <source>
        <dbReference type="EMBL" id="SHI74403.1"/>
    </source>
</evidence>
<dbReference type="Proteomes" id="UP000184442">
    <property type="component" value="Unassembled WGS sequence"/>
</dbReference>
<keyword evidence="2" id="KW-1185">Reference proteome</keyword>
<protein>
    <submittedName>
        <fullName evidence="1">Uncharacterized protein</fullName>
    </submittedName>
</protein>
<dbReference type="EMBL" id="FQZS01000007">
    <property type="protein sequence ID" value="SHI74403.1"/>
    <property type="molecule type" value="Genomic_DNA"/>
</dbReference>